<keyword evidence="2" id="KW-1185">Reference proteome</keyword>
<accession>A0A1V8ZYT1</accession>
<dbReference type="Proteomes" id="UP000192591">
    <property type="component" value="Unassembled WGS sequence"/>
</dbReference>
<dbReference type="RefSeq" id="WP_081194143.1">
    <property type="nucleotide sequence ID" value="NZ_MWIH01000008.1"/>
</dbReference>
<dbReference type="STRING" id="1962155.B1813_18860"/>
<dbReference type="EMBL" id="MWIH01000008">
    <property type="protein sequence ID" value="OQO89903.1"/>
    <property type="molecule type" value="Genomic_DNA"/>
</dbReference>
<dbReference type="AlphaFoldDB" id="A0A1V8ZYT1"/>
<gene>
    <name evidence="1" type="ORF">B1813_18860</name>
</gene>
<protein>
    <submittedName>
        <fullName evidence="1">Uncharacterized protein</fullName>
    </submittedName>
</protein>
<evidence type="ECO:0000313" key="1">
    <source>
        <dbReference type="EMBL" id="OQO89903.1"/>
    </source>
</evidence>
<reference evidence="1 2" key="1">
    <citation type="submission" date="2017-02" db="EMBL/GenBank/DDBJ databases">
        <title>Draft genome of Saccharomonospora sp. 154.</title>
        <authorList>
            <person name="Alonso-Carmona G.S."/>
            <person name="De La Haba R."/>
            <person name="Vera-Gargallo B."/>
            <person name="Sandoval-Trujillo A.H."/>
            <person name="Ramirez-Duran N."/>
            <person name="Ventosa A."/>
        </authorList>
    </citation>
    <scope>NUCLEOTIDE SEQUENCE [LARGE SCALE GENOMIC DNA]</scope>
    <source>
        <strain evidence="1 2">LRS4.154</strain>
    </source>
</reference>
<sequence length="274" mass="30926">MTTKVRPHGSRAKYVHEKCRCDDCRRAIREYERWRTRQAAYGRIELVDAEPVRQHIRALQAAGMGPRRIAALAGLHPNVLRKILYGDPRRGQAPTKRVRPHNARRILAVRASLDVLGASVLVDGTGTRRRLQALIALGWSQARLAEQVGMLPTNFGRTLRCERVRADTARTVRALYERMWDQAPPESTWHEKSAAQRARAYARRRGWGPPMAWDDDALDDPAATPHTDAGERVSVRQRVAEEYPHLSGFMSDEQIAAKFGIKVATLRGYLRGAA</sequence>
<comment type="caution">
    <text evidence="1">The sequence shown here is derived from an EMBL/GenBank/DDBJ whole genome shotgun (WGS) entry which is preliminary data.</text>
</comment>
<name>A0A1V8ZYT1_SACPI</name>
<organism evidence="1 2">
    <name type="scientific">Saccharomonospora piscinae</name>
    <dbReference type="NCBI Taxonomy" id="687388"/>
    <lineage>
        <taxon>Bacteria</taxon>
        <taxon>Bacillati</taxon>
        <taxon>Actinomycetota</taxon>
        <taxon>Actinomycetes</taxon>
        <taxon>Pseudonocardiales</taxon>
        <taxon>Pseudonocardiaceae</taxon>
        <taxon>Saccharomonospora</taxon>
    </lineage>
</organism>
<evidence type="ECO:0000313" key="2">
    <source>
        <dbReference type="Proteomes" id="UP000192591"/>
    </source>
</evidence>
<proteinExistence type="predicted"/>